<keyword evidence="2" id="KW-1133">Transmembrane helix</keyword>
<evidence type="ECO:0000256" key="2">
    <source>
        <dbReference type="SAM" id="Phobius"/>
    </source>
</evidence>
<dbReference type="RefSeq" id="WP_109229970.1">
    <property type="nucleotide sequence ID" value="NZ_PYHR01000002.1"/>
</dbReference>
<feature type="transmembrane region" description="Helical" evidence="2">
    <location>
        <begin position="89"/>
        <end position="118"/>
    </location>
</feature>
<protein>
    <submittedName>
        <fullName evidence="3">Uncharacterized protein</fullName>
    </submittedName>
</protein>
<dbReference type="Proteomes" id="UP000245166">
    <property type="component" value="Unassembled WGS sequence"/>
</dbReference>
<keyword evidence="4" id="KW-1185">Reference proteome</keyword>
<comment type="caution">
    <text evidence="3">The sequence shown here is derived from an EMBL/GenBank/DDBJ whole genome shotgun (WGS) entry which is preliminary data.</text>
</comment>
<evidence type="ECO:0000313" key="4">
    <source>
        <dbReference type="Proteomes" id="UP000245166"/>
    </source>
</evidence>
<feature type="transmembrane region" description="Helical" evidence="2">
    <location>
        <begin position="59"/>
        <end position="77"/>
    </location>
</feature>
<sequence>MTHGDAPAEAEATQAAVATQPAVSPDPPRPALTARDVASVVRDDGRELLVTTGRLLARYWYVLLAVAALGATARSWVLELAVLVSERSATAGLAVFALSPGIAFATAVGMLAVTARLTGARGGASRRRWPRSRAPCSCTWCCTSRAASSRRSAAATSAP</sequence>
<accession>A0A2U1ZX89</accession>
<dbReference type="AlphaFoldDB" id="A0A2U1ZX89"/>
<evidence type="ECO:0000256" key="1">
    <source>
        <dbReference type="SAM" id="MobiDB-lite"/>
    </source>
</evidence>
<dbReference type="EMBL" id="PYHR01000002">
    <property type="protein sequence ID" value="PWD51591.1"/>
    <property type="molecule type" value="Genomic_DNA"/>
</dbReference>
<name>A0A2U1ZX89_9MICO</name>
<reference evidence="3 4" key="1">
    <citation type="submission" date="2018-03" db="EMBL/GenBank/DDBJ databases">
        <title>Genome assembly of novel Miniimonas species PCH200.</title>
        <authorList>
            <person name="Thakur V."/>
            <person name="Kumar V."/>
            <person name="Singh D."/>
        </authorList>
    </citation>
    <scope>NUCLEOTIDE SEQUENCE [LARGE SCALE GENOMIC DNA]</scope>
    <source>
        <strain evidence="3 4">PCH200</strain>
    </source>
</reference>
<keyword evidence="2" id="KW-0812">Transmembrane</keyword>
<feature type="compositionally biased region" description="Low complexity" evidence="1">
    <location>
        <begin position="7"/>
        <end position="23"/>
    </location>
</feature>
<evidence type="ECO:0000313" key="3">
    <source>
        <dbReference type="EMBL" id="PWD51591.1"/>
    </source>
</evidence>
<keyword evidence="2" id="KW-0472">Membrane</keyword>
<organism evidence="3 4">
    <name type="scientific">Serinibacter arcticus</name>
    <dbReference type="NCBI Taxonomy" id="1655435"/>
    <lineage>
        <taxon>Bacteria</taxon>
        <taxon>Bacillati</taxon>
        <taxon>Actinomycetota</taxon>
        <taxon>Actinomycetes</taxon>
        <taxon>Micrococcales</taxon>
        <taxon>Beutenbergiaceae</taxon>
        <taxon>Serinibacter</taxon>
    </lineage>
</organism>
<feature type="region of interest" description="Disordered" evidence="1">
    <location>
        <begin position="1"/>
        <end position="31"/>
    </location>
</feature>
<proteinExistence type="predicted"/>
<gene>
    <name evidence="3" type="ORF">C8046_14000</name>
</gene>